<sequence>MIMPMATRVSQAEHGMPLATKLFHTFSRDAASLKGIAYAGVDAASHKGVVDGR</sequence>
<name>A0A9D4CXL5_DREPO</name>
<evidence type="ECO:0000313" key="2">
    <source>
        <dbReference type="Proteomes" id="UP000828390"/>
    </source>
</evidence>
<comment type="caution">
    <text evidence="1">The sequence shown here is derived from an EMBL/GenBank/DDBJ whole genome shotgun (WGS) entry which is preliminary data.</text>
</comment>
<keyword evidence="2" id="KW-1185">Reference proteome</keyword>
<protein>
    <submittedName>
        <fullName evidence="1">Uncharacterized protein</fullName>
    </submittedName>
</protein>
<dbReference type="Proteomes" id="UP000828390">
    <property type="component" value="Unassembled WGS sequence"/>
</dbReference>
<proteinExistence type="predicted"/>
<reference evidence="1" key="1">
    <citation type="journal article" date="2019" name="bioRxiv">
        <title>The Genome of the Zebra Mussel, Dreissena polymorpha: A Resource for Invasive Species Research.</title>
        <authorList>
            <person name="McCartney M.A."/>
            <person name="Auch B."/>
            <person name="Kono T."/>
            <person name="Mallez S."/>
            <person name="Zhang Y."/>
            <person name="Obille A."/>
            <person name="Becker A."/>
            <person name="Abrahante J.E."/>
            <person name="Garbe J."/>
            <person name="Badalamenti J.P."/>
            <person name="Herman A."/>
            <person name="Mangelson H."/>
            <person name="Liachko I."/>
            <person name="Sullivan S."/>
            <person name="Sone E.D."/>
            <person name="Koren S."/>
            <person name="Silverstein K.A.T."/>
            <person name="Beckman K.B."/>
            <person name="Gohl D.M."/>
        </authorList>
    </citation>
    <scope>NUCLEOTIDE SEQUENCE</scope>
    <source>
        <strain evidence="1">Duluth1</strain>
        <tissue evidence="1">Whole animal</tissue>
    </source>
</reference>
<dbReference type="EMBL" id="JAIWYP010000011">
    <property type="protein sequence ID" value="KAH3735182.1"/>
    <property type="molecule type" value="Genomic_DNA"/>
</dbReference>
<gene>
    <name evidence="1" type="ORF">DPMN_041644</name>
</gene>
<dbReference type="AlphaFoldDB" id="A0A9D4CXL5"/>
<accession>A0A9D4CXL5</accession>
<evidence type="ECO:0000313" key="1">
    <source>
        <dbReference type="EMBL" id="KAH3735182.1"/>
    </source>
</evidence>
<organism evidence="1 2">
    <name type="scientific">Dreissena polymorpha</name>
    <name type="common">Zebra mussel</name>
    <name type="synonym">Mytilus polymorpha</name>
    <dbReference type="NCBI Taxonomy" id="45954"/>
    <lineage>
        <taxon>Eukaryota</taxon>
        <taxon>Metazoa</taxon>
        <taxon>Spiralia</taxon>
        <taxon>Lophotrochozoa</taxon>
        <taxon>Mollusca</taxon>
        <taxon>Bivalvia</taxon>
        <taxon>Autobranchia</taxon>
        <taxon>Heteroconchia</taxon>
        <taxon>Euheterodonta</taxon>
        <taxon>Imparidentia</taxon>
        <taxon>Neoheterodontei</taxon>
        <taxon>Myida</taxon>
        <taxon>Dreissenoidea</taxon>
        <taxon>Dreissenidae</taxon>
        <taxon>Dreissena</taxon>
    </lineage>
</organism>
<reference evidence="1" key="2">
    <citation type="submission" date="2020-11" db="EMBL/GenBank/DDBJ databases">
        <authorList>
            <person name="McCartney M.A."/>
            <person name="Auch B."/>
            <person name="Kono T."/>
            <person name="Mallez S."/>
            <person name="Becker A."/>
            <person name="Gohl D.M."/>
            <person name="Silverstein K.A.T."/>
            <person name="Koren S."/>
            <person name="Bechman K.B."/>
            <person name="Herman A."/>
            <person name="Abrahante J.E."/>
            <person name="Garbe J."/>
        </authorList>
    </citation>
    <scope>NUCLEOTIDE SEQUENCE</scope>
    <source>
        <strain evidence="1">Duluth1</strain>
        <tissue evidence="1">Whole animal</tissue>
    </source>
</reference>